<sequence length="306" mass="31231">MKHRTLTCLALATAAALAAAPSATAAAVAVPSAATAAPAPLTGAAVYATYTKGYKVARYQPGTGWRTLAAPSATGQFAASPDGKKVAWVTDGGRLVVRQGGKVTTVAQGLTAGVPCLTPVWSPDSRRLAYVVGGKAEKQVVTVVNADGTGERDAGSTTGVCHLAWSANGRYLAGFAGTTEGVYRLDLTTRRSVKVKGVTLANHVQGLSPDGRKVIVNLLGRDDPGGDGSWPTAFKPAIVDAVTGARQPIGVRGTLLGAFYLPDGRLVVRVAGASRNTLVVLSAAGKTLQRIPEPAAAKNQALLQVL</sequence>
<keyword evidence="2" id="KW-0645">Protease</keyword>
<dbReference type="Proteomes" id="UP000578449">
    <property type="component" value="Unassembled WGS sequence"/>
</dbReference>
<reference evidence="2 3" key="1">
    <citation type="submission" date="2020-08" db="EMBL/GenBank/DDBJ databases">
        <title>Genomic Encyclopedia of Type Strains, Phase IV (KMG-IV): sequencing the most valuable type-strain genomes for metagenomic binning, comparative biology and taxonomic classification.</title>
        <authorList>
            <person name="Goeker M."/>
        </authorList>
    </citation>
    <scope>NUCLEOTIDE SEQUENCE [LARGE SCALE GENOMIC DNA]</scope>
    <source>
        <strain evidence="2 3">DSM 45615</strain>
    </source>
</reference>
<feature type="signal peptide" evidence="1">
    <location>
        <begin position="1"/>
        <end position="25"/>
    </location>
</feature>
<evidence type="ECO:0000256" key="1">
    <source>
        <dbReference type="SAM" id="SignalP"/>
    </source>
</evidence>
<dbReference type="GO" id="GO:0004177">
    <property type="term" value="F:aminopeptidase activity"/>
    <property type="evidence" value="ECO:0007669"/>
    <property type="project" value="UniProtKB-KW"/>
</dbReference>
<evidence type="ECO:0000313" key="2">
    <source>
        <dbReference type="EMBL" id="MBB5131322.1"/>
    </source>
</evidence>
<keyword evidence="1" id="KW-0732">Signal</keyword>
<gene>
    <name evidence="2" type="ORF">HNP84_001028</name>
</gene>
<protein>
    <submittedName>
        <fullName evidence="2">Dipeptidyl aminopeptidase/acylaminoacyl peptidase</fullName>
    </submittedName>
</protein>
<keyword evidence="2" id="KW-0031">Aminopeptidase</keyword>
<dbReference type="SUPFAM" id="SSF82171">
    <property type="entry name" value="DPP6 N-terminal domain-like"/>
    <property type="match status" value="1"/>
</dbReference>
<dbReference type="EMBL" id="JACHGN010000002">
    <property type="protein sequence ID" value="MBB5131322.1"/>
    <property type="molecule type" value="Genomic_DNA"/>
</dbReference>
<dbReference type="AlphaFoldDB" id="A0A840NVS3"/>
<dbReference type="RefSeq" id="WP_185048166.1">
    <property type="nucleotide sequence ID" value="NZ_BAABIX010000023.1"/>
</dbReference>
<keyword evidence="2" id="KW-0378">Hydrolase</keyword>
<dbReference type="InterPro" id="IPR011659">
    <property type="entry name" value="WD40"/>
</dbReference>
<dbReference type="InterPro" id="IPR011042">
    <property type="entry name" value="6-blade_b-propeller_TolB-like"/>
</dbReference>
<name>A0A840NVS3_9ACTN</name>
<organism evidence="2 3">
    <name type="scientific">Thermocatellispora tengchongensis</name>
    <dbReference type="NCBI Taxonomy" id="1073253"/>
    <lineage>
        <taxon>Bacteria</taxon>
        <taxon>Bacillati</taxon>
        <taxon>Actinomycetota</taxon>
        <taxon>Actinomycetes</taxon>
        <taxon>Streptosporangiales</taxon>
        <taxon>Streptosporangiaceae</taxon>
        <taxon>Thermocatellispora</taxon>
    </lineage>
</organism>
<dbReference type="Pfam" id="PF07676">
    <property type="entry name" value="PD40"/>
    <property type="match status" value="1"/>
</dbReference>
<comment type="caution">
    <text evidence="2">The sequence shown here is derived from an EMBL/GenBank/DDBJ whole genome shotgun (WGS) entry which is preliminary data.</text>
</comment>
<keyword evidence="3" id="KW-1185">Reference proteome</keyword>
<accession>A0A840NVS3</accession>
<proteinExistence type="predicted"/>
<dbReference type="Gene3D" id="2.120.10.30">
    <property type="entry name" value="TolB, C-terminal domain"/>
    <property type="match status" value="1"/>
</dbReference>
<feature type="chain" id="PRO_5039395315" evidence="1">
    <location>
        <begin position="26"/>
        <end position="306"/>
    </location>
</feature>
<evidence type="ECO:0000313" key="3">
    <source>
        <dbReference type="Proteomes" id="UP000578449"/>
    </source>
</evidence>